<dbReference type="PANTHER" id="PTHR46305">
    <property type="match status" value="1"/>
</dbReference>
<keyword evidence="2" id="KW-0285">Flavoprotein</keyword>
<dbReference type="Proteomes" id="UP000016534">
    <property type="component" value="Unassembled WGS sequence"/>
</dbReference>
<evidence type="ECO:0000256" key="3">
    <source>
        <dbReference type="ARBA" id="ARBA00022827"/>
    </source>
</evidence>
<name>A0ABN0NGT7_9GAMM</name>
<dbReference type="Gene3D" id="3.40.50.360">
    <property type="match status" value="1"/>
</dbReference>
<dbReference type="InterPro" id="IPR029039">
    <property type="entry name" value="Flavoprotein-like_sf"/>
</dbReference>
<feature type="domain" description="Flavodoxin-like fold" evidence="5">
    <location>
        <begin position="2"/>
        <end position="189"/>
    </location>
</feature>
<comment type="cofactor">
    <cofactor evidence="1">
        <name>FAD</name>
        <dbReference type="ChEBI" id="CHEBI:57692"/>
    </cofactor>
</comment>
<dbReference type="Pfam" id="PF02525">
    <property type="entry name" value="Flavodoxin_2"/>
    <property type="match status" value="1"/>
</dbReference>
<evidence type="ECO:0000256" key="4">
    <source>
        <dbReference type="ARBA" id="ARBA00037981"/>
    </source>
</evidence>
<reference evidence="6" key="2">
    <citation type="submission" date="2013-04" db="EMBL/GenBank/DDBJ databases">
        <title>Genome sequence of Pseudoalteromonas undina.</title>
        <authorList>
            <person name="Xie B.-B."/>
            <person name="Rong J.-C."/>
            <person name="Qin Q.-L."/>
            <person name="Shu Y.-L."/>
            <person name="Zhang Y.-Z."/>
        </authorList>
    </citation>
    <scope>NUCLEOTIDE SEQUENCE</scope>
    <source>
        <strain evidence="6">NCIMB 2128</strain>
    </source>
</reference>
<dbReference type="InterPro" id="IPR003680">
    <property type="entry name" value="Flavodoxin_fold"/>
</dbReference>
<dbReference type="InterPro" id="IPR052397">
    <property type="entry name" value="NADPH-QR_MdaB"/>
</dbReference>
<evidence type="ECO:0000259" key="5">
    <source>
        <dbReference type="Pfam" id="PF02525"/>
    </source>
</evidence>
<sequence>MSKVLIINAHQYYSFSEGKLNATLVDVASSILIEKGYEVKTVTMTDSIDVEAQLALHQWADVVLLQSPINWMGVPFSFKRYMDEVYTAGMGGAMCNGDGRHQDDPKSGYGTGGTLKDTKYMMSLTFNAPEESFNNSEEFFNGKSVDDLMFPMHMNFKFFGMTAMPTIACFDVMKNADIDTDLARFKAHISTHF</sequence>
<dbReference type="PANTHER" id="PTHR46305:SF3">
    <property type="entry name" value="NADPH:QUINONE OXIDOREDUCTASE MDAB"/>
    <property type="match status" value="1"/>
</dbReference>
<keyword evidence="3" id="KW-0274">FAD</keyword>
<reference evidence="6" key="1">
    <citation type="journal article" date="2012" name="J. Bacteriol.">
        <title>Genome sequences of type strains of seven species of the marine bacterium Pseudoalteromonas.</title>
        <authorList>
            <person name="Xie B.B."/>
            <person name="Shu Y.L."/>
            <person name="Qin Q.L."/>
            <person name="Rong J.C."/>
            <person name="Zhang X.Y."/>
            <person name="Chen X.L."/>
            <person name="Shi M."/>
            <person name="He H.L."/>
            <person name="Zhou B.C."/>
            <person name="Zhang Y.Z."/>
        </authorList>
    </citation>
    <scope>NUCLEOTIDE SEQUENCE [LARGE SCALE GENOMIC DNA]</scope>
    <source>
        <strain evidence="6">NCIMB 2128</strain>
    </source>
</reference>
<evidence type="ECO:0000256" key="2">
    <source>
        <dbReference type="ARBA" id="ARBA00022630"/>
    </source>
</evidence>
<accession>A0ABN0NGT7</accession>
<dbReference type="SUPFAM" id="SSF52218">
    <property type="entry name" value="Flavoproteins"/>
    <property type="match status" value="1"/>
</dbReference>
<keyword evidence="7" id="KW-1185">Reference proteome</keyword>
<dbReference type="EMBL" id="AHCF02000027">
    <property type="protein sequence ID" value="ERG60470.1"/>
    <property type="molecule type" value="Genomic_DNA"/>
</dbReference>
<organism evidence="6 7">
    <name type="scientific">Pseudoalteromonas undina</name>
    <dbReference type="NCBI Taxonomy" id="43660"/>
    <lineage>
        <taxon>Bacteria</taxon>
        <taxon>Pseudomonadati</taxon>
        <taxon>Pseudomonadota</taxon>
        <taxon>Gammaproteobacteria</taxon>
        <taxon>Alteromonadales</taxon>
        <taxon>Pseudoalteromonadaceae</taxon>
        <taxon>Pseudoalteromonas</taxon>
    </lineage>
</organism>
<evidence type="ECO:0000313" key="6">
    <source>
        <dbReference type="EMBL" id="ERG60470.1"/>
    </source>
</evidence>
<proteinExistence type="inferred from homology"/>
<comment type="caution">
    <text evidence="6">The sequence shown here is derived from an EMBL/GenBank/DDBJ whole genome shotgun (WGS) entry which is preliminary data.</text>
</comment>
<comment type="similarity">
    <text evidence="4">Belongs to the oxidoreductase MdaB family.</text>
</comment>
<evidence type="ECO:0000256" key="1">
    <source>
        <dbReference type="ARBA" id="ARBA00001974"/>
    </source>
</evidence>
<gene>
    <name evidence="6" type="ORF">PUND_12087</name>
</gene>
<evidence type="ECO:0000313" key="7">
    <source>
        <dbReference type="Proteomes" id="UP000016534"/>
    </source>
</evidence>
<protein>
    <submittedName>
        <fullName evidence="6">Modulator of drug activity B</fullName>
    </submittedName>
</protein>